<dbReference type="AlphaFoldDB" id="A0A9D1NAU6"/>
<reference evidence="3" key="1">
    <citation type="submission" date="2020-10" db="EMBL/GenBank/DDBJ databases">
        <authorList>
            <person name="Gilroy R."/>
        </authorList>
    </citation>
    <scope>NUCLEOTIDE SEQUENCE</scope>
    <source>
        <strain evidence="3">10406</strain>
    </source>
</reference>
<evidence type="ECO:0000313" key="3">
    <source>
        <dbReference type="EMBL" id="HIU99147.1"/>
    </source>
</evidence>
<dbReference type="Pfam" id="PF00682">
    <property type="entry name" value="HMGL-like"/>
    <property type="match status" value="1"/>
</dbReference>
<name>A0A9D1NAU6_9FIRM</name>
<dbReference type="CDD" id="cd07947">
    <property type="entry name" value="DRE_TIM_Re_CS"/>
    <property type="match status" value="1"/>
</dbReference>
<dbReference type="PANTHER" id="PTHR42880:SF1">
    <property type="entry name" value="ISOPROPYLMALATE_HOMOCITRATE_CITRAMALATE SYNTHASE FAMILY PROTEIN"/>
    <property type="match status" value="1"/>
</dbReference>
<accession>A0A9D1NAU6</accession>
<protein>
    <submittedName>
        <fullName evidence="3">2-isopropylmalate synthase</fullName>
    </submittedName>
</protein>
<gene>
    <name evidence="3" type="ORF">IAC73_04835</name>
</gene>
<evidence type="ECO:0000259" key="2">
    <source>
        <dbReference type="PROSITE" id="PS50991"/>
    </source>
</evidence>
<dbReference type="Gene3D" id="3.20.20.70">
    <property type="entry name" value="Aldolase class I"/>
    <property type="match status" value="1"/>
</dbReference>
<dbReference type="GO" id="GO:0016740">
    <property type="term" value="F:transferase activity"/>
    <property type="evidence" value="ECO:0007669"/>
    <property type="project" value="UniProtKB-KW"/>
</dbReference>
<keyword evidence="1" id="KW-0808">Transferase</keyword>
<dbReference type="EMBL" id="DVOE01000073">
    <property type="protein sequence ID" value="HIU99147.1"/>
    <property type="molecule type" value="Genomic_DNA"/>
</dbReference>
<proteinExistence type="predicted"/>
<dbReference type="InterPro" id="IPR000891">
    <property type="entry name" value="PYR_CT"/>
</dbReference>
<dbReference type="InterPro" id="IPR013785">
    <property type="entry name" value="Aldolase_TIM"/>
</dbReference>
<feature type="domain" description="Pyruvate carboxyltransferase" evidence="2">
    <location>
        <begin position="56"/>
        <end position="326"/>
    </location>
</feature>
<comment type="caution">
    <text evidence="3">The sequence shown here is derived from an EMBL/GenBank/DDBJ whole genome shotgun (WGS) entry which is preliminary data.</text>
</comment>
<organism evidence="3 4">
    <name type="scientific">Candidatus Limadaptatus stercoripullorum</name>
    <dbReference type="NCBI Taxonomy" id="2840846"/>
    <lineage>
        <taxon>Bacteria</taxon>
        <taxon>Bacillati</taxon>
        <taxon>Bacillota</taxon>
        <taxon>Clostridia</taxon>
        <taxon>Eubacteriales</taxon>
        <taxon>Candidatus Limadaptatus</taxon>
    </lineage>
</organism>
<dbReference type="PANTHER" id="PTHR42880">
    <property type="entry name" value="HOMOCITRATE SYNTHASE"/>
    <property type="match status" value="1"/>
</dbReference>
<sequence length="462" mass="52236">MVKYNKIHHVIEEHAYKPNLQDVDHPNLHRKIFTYGEIPKTTFNMRHVPMECPRDIYMTDTTFRDGQQACKPFSVKNIVDLYKMMHRLGGPNGLIRQSEFFLYSDKDKEALVKCQELGYEFPEVTAWIRANEKDFELVKQFGLRETGILVSCSDYHIFKKMNMTRAQALDKYLGIVKSALSLGIVPRCHFEDITRADYFGFVVPFAIELMKLSRESGVPIKIRACDTMGYGVTYPGTALPRSVQGIIYGFRYYAEIPSEQLEWHGHNDFYKAVVNSATAWLHGCSAVNTTLLGIGERTGNTPLEAMAIEYTSLRGTPGGMDLTVISEIADYFEHEMGMDIPERTPFVGRNFNVTKAGIHADGMLKDQEIYNIFDTEKILGRPARVVVDSFSGLAGIAFWINSYYGLKDEAKVDKKHPAIALIKEKVDEQYALGRTTVISDGELDAMLREADPELYAAVAGRA</sequence>
<dbReference type="PROSITE" id="PS50991">
    <property type="entry name" value="PYR_CT"/>
    <property type="match status" value="1"/>
</dbReference>
<dbReference type="Proteomes" id="UP000886857">
    <property type="component" value="Unassembled WGS sequence"/>
</dbReference>
<reference evidence="3" key="2">
    <citation type="journal article" date="2021" name="PeerJ">
        <title>Extensive microbial diversity within the chicken gut microbiome revealed by metagenomics and culture.</title>
        <authorList>
            <person name="Gilroy R."/>
            <person name="Ravi A."/>
            <person name="Getino M."/>
            <person name="Pursley I."/>
            <person name="Horton D.L."/>
            <person name="Alikhan N.F."/>
            <person name="Baker D."/>
            <person name="Gharbi K."/>
            <person name="Hall N."/>
            <person name="Watson M."/>
            <person name="Adriaenssens E.M."/>
            <person name="Foster-Nyarko E."/>
            <person name="Jarju S."/>
            <person name="Secka A."/>
            <person name="Antonio M."/>
            <person name="Oren A."/>
            <person name="Chaudhuri R.R."/>
            <person name="La Ragione R."/>
            <person name="Hildebrand F."/>
            <person name="Pallen M.J."/>
        </authorList>
    </citation>
    <scope>NUCLEOTIDE SEQUENCE</scope>
    <source>
        <strain evidence="3">10406</strain>
    </source>
</reference>
<evidence type="ECO:0000256" key="1">
    <source>
        <dbReference type="ARBA" id="ARBA00022679"/>
    </source>
</evidence>
<dbReference type="SUPFAM" id="SSF51569">
    <property type="entry name" value="Aldolase"/>
    <property type="match status" value="1"/>
</dbReference>
<evidence type="ECO:0000313" key="4">
    <source>
        <dbReference type="Proteomes" id="UP000886857"/>
    </source>
</evidence>